<accession>A0A0K0G5B9</accession>
<name>A0A0K0G5B9_STRVS</name>
<feature type="compositionally biased region" description="Basic and acidic residues" evidence="1">
    <location>
        <begin position="55"/>
        <end position="71"/>
    </location>
</feature>
<evidence type="ECO:0000313" key="2">
    <source>
        <dbReference type="Proteomes" id="UP000035680"/>
    </source>
</evidence>
<protein>
    <submittedName>
        <fullName evidence="3">EF-hand domain-containing protein</fullName>
    </submittedName>
</protein>
<dbReference type="AlphaFoldDB" id="A0A0K0G5B9"/>
<dbReference type="WBParaSite" id="SVE_1993500.1">
    <property type="protein sequence ID" value="SVE_1993500.1"/>
    <property type="gene ID" value="SVE_1993500"/>
</dbReference>
<evidence type="ECO:0000256" key="1">
    <source>
        <dbReference type="SAM" id="MobiDB-lite"/>
    </source>
</evidence>
<reference evidence="3" key="2">
    <citation type="submission" date="2015-08" db="UniProtKB">
        <authorList>
            <consortium name="WormBaseParasite"/>
        </authorList>
    </citation>
    <scope>IDENTIFICATION</scope>
</reference>
<reference evidence="2" key="1">
    <citation type="submission" date="2014-07" db="EMBL/GenBank/DDBJ databases">
        <authorList>
            <person name="Martin A.A"/>
            <person name="De Silva N."/>
        </authorList>
    </citation>
    <scope>NUCLEOTIDE SEQUENCE</scope>
</reference>
<feature type="region of interest" description="Disordered" evidence="1">
    <location>
        <begin position="48"/>
        <end position="71"/>
    </location>
</feature>
<keyword evidence="2" id="KW-1185">Reference proteome</keyword>
<organism evidence="2 3">
    <name type="scientific">Strongyloides venezuelensis</name>
    <name type="common">Threadworm</name>
    <dbReference type="NCBI Taxonomy" id="75913"/>
    <lineage>
        <taxon>Eukaryota</taxon>
        <taxon>Metazoa</taxon>
        <taxon>Ecdysozoa</taxon>
        <taxon>Nematoda</taxon>
        <taxon>Chromadorea</taxon>
        <taxon>Rhabditida</taxon>
        <taxon>Tylenchina</taxon>
        <taxon>Panagrolaimomorpha</taxon>
        <taxon>Strongyloidoidea</taxon>
        <taxon>Strongyloididae</taxon>
        <taxon>Strongyloides</taxon>
    </lineage>
</organism>
<evidence type="ECO:0000313" key="3">
    <source>
        <dbReference type="WBParaSite" id="SVE_1993500.1"/>
    </source>
</evidence>
<sequence>MDNTGNLFMDDKSLLQLLKQIRLDGEHVVFEKFIESIGVVKSIERLGSGNSTSHKFKESKVTQDENKEESNKKIKKAFEAVNDYNKIPEKGFLN</sequence>
<dbReference type="Proteomes" id="UP000035680">
    <property type="component" value="Unassembled WGS sequence"/>
</dbReference>
<proteinExistence type="predicted"/>